<dbReference type="EMBL" id="MK500338">
    <property type="protein sequence ID" value="QBK86910.1"/>
    <property type="molecule type" value="Genomic_DNA"/>
</dbReference>
<organism evidence="1">
    <name type="scientific">Marseillevirus LCMAC103</name>
    <dbReference type="NCBI Taxonomy" id="2506604"/>
    <lineage>
        <taxon>Viruses</taxon>
        <taxon>Varidnaviria</taxon>
        <taxon>Bamfordvirae</taxon>
        <taxon>Nucleocytoviricota</taxon>
        <taxon>Megaviricetes</taxon>
        <taxon>Pimascovirales</taxon>
        <taxon>Pimascovirales incertae sedis</taxon>
        <taxon>Marseilleviridae</taxon>
    </lineage>
</organism>
<accession>A0A481YV44</accession>
<name>A0A481YV44_9VIRU</name>
<proteinExistence type="predicted"/>
<protein>
    <submittedName>
        <fullName evidence="1">Uncharacterized protein</fullName>
    </submittedName>
</protein>
<gene>
    <name evidence="1" type="ORF">LCMAC103_02480</name>
</gene>
<sequence length="210" mass="23393">MRDTKNLCIIVGVLLLLAAVVFLCSRAKKHERYSNLGDITNIGAVDAPGFHGSDYELVEAAEQHAPTPHFADLIDSGAEQATRQPATLHRRAPRRLAASQGADLLPRIAKHVTPYNIDVADPITHSYMVNPPRVQLKDPLKQRADPFRGDVPIKYHPNLALIGNSRYGRDSLRLDGFFSDHYKALYNKYTGKGFKNMPIHVVNEETIMDA</sequence>
<reference evidence="1" key="1">
    <citation type="journal article" date="2019" name="MBio">
        <title>Virus Genomes from Deep Sea Sediments Expand the Ocean Megavirome and Support Independent Origins of Viral Gigantism.</title>
        <authorList>
            <person name="Backstrom D."/>
            <person name="Yutin N."/>
            <person name="Jorgensen S.L."/>
            <person name="Dharamshi J."/>
            <person name="Homa F."/>
            <person name="Zaremba-Niedwiedzka K."/>
            <person name="Spang A."/>
            <person name="Wolf Y.I."/>
            <person name="Koonin E.V."/>
            <person name="Ettema T.J."/>
        </authorList>
    </citation>
    <scope>NUCLEOTIDE SEQUENCE</scope>
</reference>
<evidence type="ECO:0000313" key="1">
    <source>
        <dbReference type="EMBL" id="QBK86910.1"/>
    </source>
</evidence>